<proteinExistence type="predicted"/>
<keyword evidence="1" id="KW-1185">Reference proteome</keyword>
<dbReference type="Proteomes" id="UP000887574">
    <property type="component" value="Unplaced"/>
</dbReference>
<dbReference type="AlphaFoldDB" id="A0A915DS99"/>
<accession>A0A915DS99</accession>
<name>A0A915DS99_9BILA</name>
<dbReference type="Gene3D" id="1.25.40.10">
    <property type="entry name" value="Tetratricopeptide repeat domain"/>
    <property type="match status" value="1"/>
</dbReference>
<organism evidence="1 2">
    <name type="scientific">Ditylenchus dipsaci</name>
    <dbReference type="NCBI Taxonomy" id="166011"/>
    <lineage>
        <taxon>Eukaryota</taxon>
        <taxon>Metazoa</taxon>
        <taxon>Ecdysozoa</taxon>
        <taxon>Nematoda</taxon>
        <taxon>Chromadorea</taxon>
        <taxon>Rhabditida</taxon>
        <taxon>Tylenchina</taxon>
        <taxon>Tylenchomorpha</taxon>
        <taxon>Sphaerularioidea</taxon>
        <taxon>Anguinidae</taxon>
        <taxon>Anguininae</taxon>
        <taxon>Ditylenchus</taxon>
    </lineage>
</organism>
<dbReference type="WBParaSite" id="jg23121">
    <property type="protein sequence ID" value="jg23121"/>
    <property type="gene ID" value="jg23121"/>
</dbReference>
<evidence type="ECO:0000313" key="1">
    <source>
        <dbReference type="Proteomes" id="UP000887574"/>
    </source>
</evidence>
<dbReference type="SUPFAM" id="SSF48452">
    <property type="entry name" value="TPR-like"/>
    <property type="match status" value="1"/>
</dbReference>
<sequence length="121" mass="13969">MAKALVELGESQADLDIMKKMSILEDTKNGDSKAFKEKRYQKANVIYQQILKLPCISPEDRGTISSNLSASYFSSRTQEYLKKATKYADLAITVRPTWWRGYHRLGRVYLKRGKLDKAEKF</sequence>
<dbReference type="InterPro" id="IPR011990">
    <property type="entry name" value="TPR-like_helical_dom_sf"/>
</dbReference>
<evidence type="ECO:0000313" key="2">
    <source>
        <dbReference type="WBParaSite" id="jg23121"/>
    </source>
</evidence>
<reference evidence="2" key="1">
    <citation type="submission" date="2022-11" db="UniProtKB">
        <authorList>
            <consortium name="WormBaseParasite"/>
        </authorList>
    </citation>
    <scope>IDENTIFICATION</scope>
</reference>
<protein>
    <submittedName>
        <fullName evidence="2">Uncharacterized protein</fullName>
    </submittedName>
</protein>